<keyword evidence="1" id="KW-0175">Coiled coil</keyword>
<evidence type="ECO:0000313" key="3">
    <source>
        <dbReference type="EMBL" id="CAD7637712.1"/>
    </source>
</evidence>
<name>A0A7R9L9T2_9ACAR</name>
<reference evidence="3" key="1">
    <citation type="submission" date="2020-11" db="EMBL/GenBank/DDBJ databases">
        <authorList>
            <person name="Tran Van P."/>
        </authorList>
    </citation>
    <scope>NUCLEOTIDE SEQUENCE</scope>
</reference>
<dbReference type="EMBL" id="CAJPVJ010000118">
    <property type="protein sequence ID" value="CAG2161227.1"/>
    <property type="molecule type" value="Genomic_DNA"/>
</dbReference>
<organism evidence="3">
    <name type="scientific">Oppiella nova</name>
    <dbReference type="NCBI Taxonomy" id="334625"/>
    <lineage>
        <taxon>Eukaryota</taxon>
        <taxon>Metazoa</taxon>
        <taxon>Ecdysozoa</taxon>
        <taxon>Arthropoda</taxon>
        <taxon>Chelicerata</taxon>
        <taxon>Arachnida</taxon>
        <taxon>Acari</taxon>
        <taxon>Acariformes</taxon>
        <taxon>Sarcoptiformes</taxon>
        <taxon>Oribatida</taxon>
        <taxon>Brachypylina</taxon>
        <taxon>Oppioidea</taxon>
        <taxon>Oppiidae</taxon>
        <taxon>Oppiella</taxon>
    </lineage>
</organism>
<dbReference type="EMBL" id="OC914943">
    <property type="protein sequence ID" value="CAD7637712.1"/>
    <property type="molecule type" value="Genomic_DNA"/>
</dbReference>
<proteinExistence type="predicted"/>
<evidence type="ECO:0000313" key="4">
    <source>
        <dbReference type="Proteomes" id="UP000728032"/>
    </source>
</evidence>
<evidence type="ECO:0000256" key="2">
    <source>
        <dbReference type="SAM" id="MobiDB-lite"/>
    </source>
</evidence>
<evidence type="ECO:0000256" key="1">
    <source>
        <dbReference type="SAM" id="Coils"/>
    </source>
</evidence>
<protein>
    <submittedName>
        <fullName evidence="3">Uncharacterized protein</fullName>
    </submittedName>
</protein>
<keyword evidence="4" id="KW-1185">Reference proteome</keyword>
<feature type="compositionally biased region" description="Low complexity" evidence="2">
    <location>
        <begin position="297"/>
        <end position="306"/>
    </location>
</feature>
<feature type="compositionally biased region" description="Basic and acidic residues" evidence="2">
    <location>
        <begin position="274"/>
        <end position="294"/>
    </location>
</feature>
<gene>
    <name evidence="3" type="ORF">ONB1V03_LOCUS984</name>
</gene>
<feature type="coiled-coil region" evidence="1">
    <location>
        <begin position="466"/>
        <end position="538"/>
    </location>
</feature>
<feature type="non-terminal residue" evidence="3">
    <location>
        <position position="541"/>
    </location>
</feature>
<accession>A0A7R9L9T2</accession>
<dbReference type="Proteomes" id="UP000728032">
    <property type="component" value="Unassembled WGS sequence"/>
</dbReference>
<dbReference type="OrthoDB" id="2020852at2759"/>
<dbReference type="AlphaFoldDB" id="A0A7R9L9T2"/>
<sequence>MNDMKDLNIYDMNDSSVVNVSLNESSVVQLNQTLRQRETLIRRLSEKLETTLKSRDHISQTAECMAKQIQELRDQLKSMSTSLLHRAVDGQTATLVDFECQTEWTEDNSMEEPRRLSQSMISVDTVPAALKTVDGQTATLVDFECQTEWTEDNSMEEPRRLSQSMISVDTVPAALKTLSSVNDTTFMCDNSLQMDIDLHLKCKQDLERLEYNLMVEFNEREKRIESTLEEQVNQLQQQMVSDRHSYLDTNKRLDAEIDRLKSYITELEDKQRLRKSSEEKGLADHDIERYKSVRNESSSPLSPNSPFLQNDLHSTSRSPIFQTLQKYVAQTPVENSRLLHVLSDLVKTFIDTEHDIQKHLIDMGIENKVTNKEELLQSFVSLNEDINERLEETNELCEDGPDLTPHSNAIYYTPPSGHNNEVEMEEDVVLGASRRLRTAVDRILKLLSEIVSTQHEHDFSSVAKKNEELLSELNEECVRRNKLTAQLLQIEDRVKSLEKEKTSLSDKLIDYNEMKRQLETTRAKMNEYELERDKWLNDNKR</sequence>
<feature type="region of interest" description="Disordered" evidence="2">
    <location>
        <begin position="274"/>
        <end position="306"/>
    </location>
</feature>
<feature type="coiled-coil region" evidence="1">
    <location>
        <begin position="27"/>
        <end position="82"/>
    </location>
</feature>